<protein>
    <submittedName>
        <fullName evidence="1">Uncharacterized protein</fullName>
    </submittedName>
</protein>
<dbReference type="Proteomes" id="UP000273500">
    <property type="component" value="Unassembled WGS sequence"/>
</dbReference>
<dbReference type="OrthoDB" id="9895382at2"/>
<keyword evidence="2" id="KW-1185">Reference proteome</keyword>
<name>A0A3R9P4G6_9BACT</name>
<comment type="caution">
    <text evidence="1">The sequence shown here is derived from an EMBL/GenBank/DDBJ whole genome shotgun (WGS) entry which is preliminary data.</text>
</comment>
<dbReference type="RefSeq" id="WP_125420334.1">
    <property type="nucleotide sequence ID" value="NZ_RWIT01000005.1"/>
</dbReference>
<evidence type="ECO:0000313" key="2">
    <source>
        <dbReference type="Proteomes" id="UP000273500"/>
    </source>
</evidence>
<dbReference type="EMBL" id="RWIT01000005">
    <property type="protein sequence ID" value="RSK48527.1"/>
    <property type="molecule type" value="Genomic_DNA"/>
</dbReference>
<dbReference type="AlphaFoldDB" id="A0A3R9P4G6"/>
<sequence length="102" mass="11369">MKLVPLSEIADEYLFWPGATFRRAGVGMNGVPPERDFYDYMLVSLAFDNEPMVVVNVTIGNMKAGHTICSVDRASINGNCVDAQTIRQAIGDDKIHYIEQYP</sequence>
<evidence type="ECO:0000313" key="1">
    <source>
        <dbReference type="EMBL" id="RSK48527.1"/>
    </source>
</evidence>
<reference evidence="1 2" key="1">
    <citation type="submission" date="2018-12" db="EMBL/GenBank/DDBJ databases">
        <authorList>
            <person name="Feng G."/>
            <person name="Zhu H."/>
        </authorList>
    </citation>
    <scope>NUCLEOTIDE SEQUENCE [LARGE SCALE GENOMIC DNA]</scope>
    <source>
        <strain evidence="1 2">KCTC 12533</strain>
    </source>
</reference>
<gene>
    <name evidence="1" type="ORF">EI291_12485</name>
</gene>
<organism evidence="1 2">
    <name type="scientific">Hymenobacter rigui</name>
    <dbReference type="NCBI Taxonomy" id="334424"/>
    <lineage>
        <taxon>Bacteria</taxon>
        <taxon>Pseudomonadati</taxon>
        <taxon>Bacteroidota</taxon>
        <taxon>Cytophagia</taxon>
        <taxon>Cytophagales</taxon>
        <taxon>Hymenobacteraceae</taxon>
        <taxon>Hymenobacter</taxon>
    </lineage>
</organism>
<proteinExistence type="predicted"/>
<accession>A0A3R9P4G6</accession>